<accession>A0ABR8DR15</accession>
<name>A0ABR8DR15_9NOSO</name>
<dbReference type="SUPFAM" id="SSF64167">
    <property type="entry name" value="SurE-like"/>
    <property type="match status" value="1"/>
</dbReference>
<comment type="catalytic activity">
    <reaction evidence="1">
        <text>a ribonucleoside 5'-phosphate + H2O = a ribonucleoside + phosphate</text>
        <dbReference type="Rhea" id="RHEA:12484"/>
        <dbReference type="ChEBI" id="CHEBI:15377"/>
        <dbReference type="ChEBI" id="CHEBI:18254"/>
        <dbReference type="ChEBI" id="CHEBI:43474"/>
        <dbReference type="ChEBI" id="CHEBI:58043"/>
        <dbReference type="EC" id="3.1.3.5"/>
    </reaction>
</comment>
<evidence type="ECO:0000313" key="3">
    <source>
        <dbReference type="EMBL" id="MBD2531861.1"/>
    </source>
</evidence>
<proteinExistence type="predicted"/>
<dbReference type="RefSeq" id="WP_190942527.1">
    <property type="nucleotide sequence ID" value="NZ_JACJSI010000043.1"/>
</dbReference>
<dbReference type="InterPro" id="IPR036523">
    <property type="entry name" value="SurE-like_sf"/>
</dbReference>
<dbReference type="Gene3D" id="3.90.380.10">
    <property type="entry name" value="Naphthalene 1,2-dioxygenase Alpha Subunit, Chain A, domain 1"/>
    <property type="match status" value="1"/>
</dbReference>
<sequence length="121" mass="13617">MDMSIYERYLRLSGILAKSISIYMTIILTNDDGIDAPGIRSERKSYSIEEAQGNIWIYMSNDETSLILEDIPRIPEFTDQSHQAVESIRFPCDLDHAVVELIDPAHIAFVHQGGGGVLLKH</sequence>
<dbReference type="Proteomes" id="UP000623440">
    <property type="component" value="Unassembled WGS sequence"/>
</dbReference>
<reference evidence="3 4" key="1">
    <citation type="journal article" date="2020" name="ISME J.">
        <title>Comparative genomics reveals insights into cyanobacterial evolution and habitat adaptation.</title>
        <authorList>
            <person name="Chen M.Y."/>
            <person name="Teng W.K."/>
            <person name="Zhao L."/>
            <person name="Hu C.X."/>
            <person name="Zhou Y.K."/>
            <person name="Han B.P."/>
            <person name="Song L.R."/>
            <person name="Shu W.S."/>
        </authorList>
    </citation>
    <scope>NUCLEOTIDE SEQUENCE [LARGE SCALE GENOMIC DNA]</scope>
    <source>
        <strain evidence="3 4">FACHB-838</strain>
    </source>
</reference>
<organism evidence="3 4">
    <name type="scientific">Nostoc flagelliforme FACHB-838</name>
    <dbReference type="NCBI Taxonomy" id="2692904"/>
    <lineage>
        <taxon>Bacteria</taxon>
        <taxon>Bacillati</taxon>
        <taxon>Cyanobacteriota</taxon>
        <taxon>Cyanophyceae</taxon>
        <taxon>Nostocales</taxon>
        <taxon>Nostocaceae</taxon>
        <taxon>Nostoc</taxon>
    </lineage>
</organism>
<dbReference type="EC" id="3.1.3.5" evidence="2"/>
<comment type="caution">
    <text evidence="3">The sequence shown here is derived from an EMBL/GenBank/DDBJ whole genome shotgun (WGS) entry which is preliminary data.</text>
</comment>
<protein>
    <recommendedName>
        <fullName evidence="2">5'-nucleotidase</fullName>
        <ecNumber evidence="2">3.1.3.5</ecNumber>
    </recommendedName>
</protein>
<keyword evidence="4" id="KW-1185">Reference proteome</keyword>
<dbReference type="Gene3D" id="2.20.25.680">
    <property type="match status" value="1"/>
</dbReference>
<evidence type="ECO:0000313" key="4">
    <source>
        <dbReference type="Proteomes" id="UP000623440"/>
    </source>
</evidence>
<dbReference type="EMBL" id="JACJSI010000043">
    <property type="protein sequence ID" value="MBD2531861.1"/>
    <property type="molecule type" value="Genomic_DNA"/>
</dbReference>
<evidence type="ECO:0000256" key="1">
    <source>
        <dbReference type="ARBA" id="ARBA00000815"/>
    </source>
</evidence>
<gene>
    <name evidence="3" type="ORF">H6G97_20640</name>
</gene>
<evidence type="ECO:0000256" key="2">
    <source>
        <dbReference type="ARBA" id="ARBA00012643"/>
    </source>
</evidence>